<dbReference type="STRING" id="1091494.MEALZ_2080"/>
<protein>
    <recommendedName>
        <fullName evidence="4">Type I restriction modification DNA specificity domain-containing protein</fullName>
    </recommendedName>
</protein>
<dbReference type="HOGENOM" id="CLU_094509_2_1_6"/>
<keyword evidence="2" id="KW-0680">Restriction system</keyword>
<dbReference type="Proteomes" id="UP000008315">
    <property type="component" value="Chromosome"/>
</dbReference>
<evidence type="ECO:0000256" key="2">
    <source>
        <dbReference type="ARBA" id="ARBA00022747"/>
    </source>
</evidence>
<dbReference type="GO" id="GO:0003677">
    <property type="term" value="F:DNA binding"/>
    <property type="evidence" value="ECO:0007669"/>
    <property type="project" value="UniProtKB-KW"/>
</dbReference>
<dbReference type="InterPro" id="IPR044946">
    <property type="entry name" value="Restrct_endonuc_typeI_TRD_sf"/>
</dbReference>
<evidence type="ECO:0000256" key="3">
    <source>
        <dbReference type="ARBA" id="ARBA00023125"/>
    </source>
</evidence>
<dbReference type="Gene3D" id="3.90.220.20">
    <property type="entry name" value="DNA methylase specificity domains"/>
    <property type="match status" value="1"/>
</dbReference>
<dbReference type="AlphaFoldDB" id="G4T431"/>
<dbReference type="Pfam" id="PF01420">
    <property type="entry name" value="Methylase_S"/>
    <property type="match status" value="1"/>
</dbReference>
<feature type="domain" description="Type I restriction modification DNA specificity" evidence="4">
    <location>
        <begin position="90"/>
        <end position="156"/>
    </location>
</feature>
<dbReference type="InterPro" id="IPR000055">
    <property type="entry name" value="Restrct_endonuc_typeI_TRD"/>
</dbReference>
<organism evidence="5 6">
    <name type="scientific">Methylotuvimicrobium alcaliphilum (strain DSM 19304 / NCIMB 14124 / VKM B-2133 / 20Z)</name>
    <name type="common">Methylomicrobium alcaliphilum</name>
    <dbReference type="NCBI Taxonomy" id="1091494"/>
    <lineage>
        <taxon>Bacteria</taxon>
        <taxon>Pseudomonadati</taxon>
        <taxon>Pseudomonadota</taxon>
        <taxon>Gammaproteobacteria</taxon>
        <taxon>Methylococcales</taxon>
        <taxon>Methylococcaceae</taxon>
        <taxon>Methylotuvimicrobium</taxon>
    </lineage>
</organism>
<keyword evidence="3" id="KW-0238">DNA-binding</keyword>
<gene>
    <name evidence="5" type="ordered locus">MEALZ_2080</name>
</gene>
<evidence type="ECO:0000256" key="1">
    <source>
        <dbReference type="ARBA" id="ARBA00010923"/>
    </source>
</evidence>
<sequence length="192" mass="21963">MKTALKQITTLMAGHPFRGSIQHASDGEVSVVQMKDVDPESGIDSTDLFKVHLTGWKNPDYLKPGDILFNGRGNRIFAVLVERDFRTTVAGPHFFIVRVQPTIVRPAYLVWYINHNQAQRYFSRHVAGTALPHINRTTLEDLPVIVPPLEVQERIVNAHVCRLKEKALLERLIEKKKQFLDALLDKTLEQYQ</sequence>
<accession>G4T431</accession>
<dbReference type="InterPro" id="IPR052021">
    <property type="entry name" value="Type-I_RS_S_subunit"/>
</dbReference>
<dbReference type="PATRIC" id="fig|271065.3.peg.2138"/>
<dbReference type="PANTHER" id="PTHR30408">
    <property type="entry name" value="TYPE-1 RESTRICTION ENZYME ECOKI SPECIFICITY PROTEIN"/>
    <property type="match status" value="1"/>
</dbReference>
<comment type="similarity">
    <text evidence="1">Belongs to the type-I restriction system S methylase family.</text>
</comment>
<evidence type="ECO:0000313" key="5">
    <source>
        <dbReference type="EMBL" id="CCE23766.1"/>
    </source>
</evidence>
<keyword evidence="6" id="KW-1185">Reference proteome</keyword>
<evidence type="ECO:0000313" key="6">
    <source>
        <dbReference type="Proteomes" id="UP000008315"/>
    </source>
</evidence>
<dbReference type="PANTHER" id="PTHR30408:SF12">
    <property type="entry name" value="TYPE I RESTRICTION ENZYME MJAVIII SPECIFICITY SUBUNIT"/>
    <property type="match status" value="1"/>
</dbReference>
<proteinExistence type="inferred from homology"/>
<evidence type="ECO:0000259" key="4">
    <source>
        <dbReference type="Pfam" id="PF01420"/>
    </source>
</evidence>
<name>G4T431_META2</name>
<reference evidence="6" key="1">
    <citation type="journal article" date="2012" name="J. Bacteriol.">
        <title>Genome sequence of the haloalkaliphilic methanotrophic bacterium Methylomicrobium alcaliphilum 20Z.</title>
        <authorList>
            <person name="Vuilleumier S."/>
            <person name="Khmelenina V.N."/>
            <person name="Bringel F."/>
            <person name="Reshetnikov A.S."/>
            <person name="Lajus A."/>
            <person name="Mangenot S."/>
            <person name="Rouy Z."/>
            <person name="Op den Camp H.J."/>
            <person name="Jetten M.S."/>
            <person name="Dispirito A.A."/>
            <person name="Dunfield P."/>
            <person name="Klotz M.G."/>
            <person name="Semrau J.D."/>
            <person name="Stein L.Y."/>
            <person name="Barbe V."/>
            <person name="Medigue C."/>
            <person name="Trotsenko Y.A."/>
            <person name="Kalyuzhnaya M.G."/>
        </authorList>
    </citation>
    <scope>NUCLEOTIDE SEQUENCE [LARGE SCALE GENOMIC DNA]</scope>
    <source>
        <strain evidence="6">DSM 19304 / NCIMB 14124 / VKM B-2133 / 20Z</strain>
    </source>
</reference>
<dbReference type="EMBL" id="FO082060">
    <property type="protein sequence ID" value="CCE23766.1"/>
    <property type="molecule type" value="Genomic_DNA"/>
</dbReference>
<dbReference type="KEGG" id="mah:MEALZ_2080"/>
<dbReference type="SUPFAM" id="SSF116734">
    <property type="entry name" value="DNA methylase specificity domain"/>
    <property type="match status" value="1"/>
</dbReference>
<dbReference type="GO" id="GO:0009307">
    <property type="term" value="P:DNA restriction-modification system"/>
    <property type="evidence" value="ECO:0007669"/>
    <property type="project" value="UniProtKB-KW"/>
</dbReference>
<dbReference type="REBASE" id="41286">
    <property type="entry name" value="S2.Mal20ZORF2078P"/>
</dbReference>